<evidence type="ECO:0000313" key="12">
    <source>
        <dbReference type="EMBL" id="SHE76420.1"/>
    </source>
</evidence>
<dbReference type="InterPro" id="IPR050338">
    <property type="entry name" value="DisA"/>
</dbReference>
<dbReference type="EC" id="2.7.7.85" evidence="10"/>
<dbReference type="NCBIfam" id="TIGR00159">
    <property type="entry name" value="diadenylate cyclase CdaA"/>
    <property type="match status" value="1"/>
</dbReference>
<dbReference type="InterPro" id="IPR014046">
    <property type="entry name" value="C-di-AMP_synthase"/>
</dbReference>
<dbReference type="SUPFAM" id="SSF143597">
    <property type="entry name" value="YojJ-like"/>
    <property type="match status" value="1"/>
</dbReference>
<evidence type="ECO:0000256" key="1">
    <source>
        <dbReference type="ARBA" id="ARBA00000877"/>
    </source>
</evidence>
<dbReference type="Pfam" id="PF02457">
    <property type="entry name" value="DAC"/>
    <property type="match status" value="1"/>
</dbReference>
<dbReference type="InterPro" id="IPR045585">
    <property type="entry name" value="CdaA_N"/>
</dbReference>
<dbReference type="RefSeq" id="WP_072968181.1">
    <property type="nucleotide sequence ID" value="NZ_FQUR01000009.1"/>
</dbReference>
<dbReference type="GO" id="GO:0106408">
    <property type="term" value="F:diadenylate cyclase activity"/>
    <property type="evidence" value="ECO:0007669"/>
    <property type="project" value="UniProtKB-EC"/>
</dbReference>
<keyword evidence="4 10" id="KW-0812">Transmembrane</keyword>
<dbReference type="InterPro" id="IPR003390">
    <property type="entry name" value="DNA_integrity_scan_DisA_N"/>
</dbReference>
<dbReference type="PROSITE" id="PS51794">
    <property type="entry name" value="DAC"/>
    <property type="match status" value="1"/>
</dbReference>
<sequence>MFNGLIDIIKTMRINDVIDILIIAYVLYRLILVIHKTRAEQLLKGLAVLIVITKVSEWLQLRTVNYILRNAMTVGVIALLIVFQPELRRGLESLGRSGFLGKNFFFFNEEEKDMSEVLGEICDAVQFLSRSKIGALIVLERETGLNELIETGIAMDSKISSELLINTFIPNTPLHDGAVIIRGDRIMAAGCFLPLTDNQNLSSELGTRHRAGIGVTEISDAVAIIVSEETGTISLAQNGRLSRHLDAKTLKEVLSSIFEVKENKKPVWKKWGNKHAD</sequence>
<dbReference type="PANTHER" id="PTHR34185">
    <property type="entry name" value="DIADENYLATE CYCLASE"/>
    <property type="match status" value="1"/>
</dbReference>
<dbReference type="GO" id="GO:0005524">
    <property type="term" value="F:ATP binding"/>
    <property type="evidence" value="ECO:0007669"/>
    <property type="project" value="UniProtKB-UniRule"/>
</dbReference>
<evidence type="ECO:0000256" key="6">
    <source>
        <dbReference type="ARBA" id="ARBA00022741"/>
    </source>
</evidence>
<accession>A0A1M4W5J3</accession>
<evidence type="ECO:0000256" key="9">
    <source>
        <dbReference type="ARBA" id="ARBA00023136"/>
    </source>
</evidence>
<evidence type="ECO:0000256" key="5">
    <source>
        <dbReference type="ARBA" id="ARBA00022695"/>
    </source>
</evidence>
<dbReference type="Proteomes" id="UP000184127">
    <property type="component" value="Unassembled WGS sequence"/>
</dbReference>
<proteinExistence type="inferred from homology"/>
<dbReference type="EMBL" id="FQUR01000009">
    <property type="protein sequence ID" value="SHE76420.1"/>
    <property type="molecule type" value="Genomic_DNA"/>
</dbReference>
<evidence type="ECO:0000256" key="2">
    <source>
        <dbReference type="ARBA" id="ARBA00022475"/>
    </source>
</evidence>
<evidence type="ECO:0000256" key="4">
    <source>
        <dbReference type="ARBA" id="ARBA00022692"/>
    </source>
</evidence>
<evidence type="ECO:0000256" key="7">
    <source>
        <dbReference type="ARBA" id="ARBA00022840"/>
    </source>
</evidence>
<keyword evidence="6 10" id="KW-0547">Nucleotide-binding</keyword>
<dbReference type="HAMAP" id="MF_01499">
    <property type="entry name" value="DacA"/>
    <property type="match status" value="1"/>
</dbReference>
<name>A0A1M4W5J3_9THEO</name>
<comment type="catalytic activity">
    <reaction evidence="1 10">
        <text>2 ATP = 3',3'-c-di-AMP + 2 diphosphate</text>
        <dbReference type="Rhea" id="RHEA:35655"/>
        <dbReference type="ChEBI" id="CHEBI:30616"/>
        <dbReference type="ChEBI" id="CHEBI:33019"/>
        <dbReference type="ChEBI" id="CHEBI:71500"/>
        <dbReference type="EC" id="2.7.7.85"/>
    </reaction>
</comment>
<keyword evidence="13" id="KW-1185">Reference proteome</keyword>
<dbReference type="Gene3D" id="3.40.1700.10">
    <property type="entry name" value="DNA integrity scanning protein, DisA, N-terminal domain"/>
    <property type="match status" value="1"/>
</dbReference>
<evidence type="ECO:0000256" key="10">
    <source>
        <dbReference type="HAMAP-Rule" id="MF_01499"/>
    </source>
</evidence>
<dbReference type="PANTHER" id="PTHR34185:SF1">
    <property type="entry name" value="DIADENYLATE CYCLASE"/>
    <property type="match status" value="1"/>
</dbReference>
<protein>
    <recommendedName>
        <fullName evidence="10">Diadenylate cyclase</fullName>
        <shortName evidence="10">DAC</shortName>
        <ecNumber evidence="10">2.7.7.85</ecNumber>
    </recommendedName>
    <alternativeName>
        <fullName evidence="10">Cyclic-di-AMP synthase</fullName>
        <shortName evidence="10">c-di-AMP synthase</shortName>
    </alternativeName>
</protein>
<reference evidence="13" key="1">
    <citation type="submission" date="2016-11" db="EMBL/GenBank/DDBJ databases">
        <authorList>
            <person name="Varghese N."/>
            <person name="Submissions S."/>
        </authorList>
    </citation>
    <scope>NUCLEOTIDE SEQUENCE [LARGE SCALE GENOMIC DNA]</scope>
    <source>
        <strain evidence="13">DSM 18761</strain>
    </source>
</reference>
<dbReference type="InterPro" id="IPR034701">
    <property type="entry name" value="CdaA"/>
</dbReference>
<dbReference type="GO" id="GO:0006171">
    <property type="term" value="P:cAMP biosynthetic process"/>
    <property type="evidence" value="ECO:0007669"/>
    <property type="project" value="InterPro"/>
</dbReference>
<keyword evidence="8 10" id="KW-1133">Transmembrane helix</keyword>
<comment type="subunit">
    <text evidence="10">Probably a homodimer.</text>
</comment>
<dbReference type="FunFam" id="3.40.1700.10:FF:000002">
    <property type="entry name" value="Diadenylate cyclase"/>
    <property type="match status" value="1"/>
</dbReference>
<evidence type="ECO:0000313" key="13">
    <source>
        <dbReference type="Proteomes" id="UP000184127"/>
    </source>
</evidence>
<dbReference type="Pfam" id="PF19293">
    <property type="entry name" value="CdaA_N"/>
    <property type="match status" value="1"/>
</dbReference>
<evidence type="ECO:0000256" key="8">
    <source>
        <dbReference type="ARBA" id="ARBA00022989"/>
    </source>
</evidence>
<dbReference type="InterPro" id="IPR036888">
    <property type="entry name" value="DNA_integrity_DisA_N_sf"/>
</dbReference>
<comment type="function">
    <text evidence="10">Catalyzes the condensation of 2 ATP molecules into cyclic di-AMP (c-di-AMP), a second messenger used to regulate differing processes in different bacteria.</text>
</comment>
<keyword evidence="9 10" id="KW-0472">Membrane</keyword>
<feature type="domain" description="DAC" evidence="11">
    <location>
        <begin position="84"/>
        <end position="247"/>
    </location>
</feature>
<keyword evidence="3 10" id="KW-0808">Transferase</keyword>
<evidence type="ECO:0000256" key="3">
    <source>
        <dbReference type="ARBA" id="ARBA00022679"/>
    </source>
</evidence>
<gene>
    <name evidence="10" type="primary">dacA</name>
    <name evidence="12" type="ORF">SAMN02745195_01119</name>
</gene>
<keyword evidence="5 10" id="KW-0548">Nucleotidyltransferase</keyword>
<dbReference type="AlphaFoldDB" id="A0A1M4W5J3"/>
<keyword evidence="2 10" id="KW-1003">Cell membrane</keyword>
<evidence type="ECO:0000259" key="11">
    <source>
        <dbReference type="PROSITE" id="PS51794"/>
    </source>
</evidence>
<keyword evidence="7 10" id="KW-0067">ATP-binding</keyword>
<comment type="similarity">
    <text evidence="10">Belongs to the adenylate cyclase family. DacA/CdaA subfamily.</text>
</comment>
<dbReference type="PIRSF" id="PIRSF004793">
    <property type="entry name" value="UCP004793"/>
    <property type="match status" value="1"/>
</dbReference>
<organism evidence="12 13">
    <name type="scientific">Thermoanaerobacter uzonensis DSM 18761</name>
    <dbReference type="NCBI Taxonomy" id="1123369"/>
    <lineage>
        <taxon>Bacteria</taxon>
        <taxon>Bacillati</taxon>
        <taxon>Bacillota</taxon>
        <taxon>Clostridia</taxon>
        <taxon>Thermoanaerobacterales</taxon>
        <taxon>Thermoanaerobacteraceae</taxon>
        <taxon>Thermoanaerobacter</taxon>
    </lineage>
</organism>
<dbReference type="GO" id="GO:0004016">
    <property type="term" value="F:adenylate cyclase activity"/>
    <property type="evidence" value="ECO:0007669"/>
    <property type="project" value="UniProtKB-UniRule"/>
</dbReference>